<dbReference type="Proteomes" id="UP001178507">
    <property type="component" value="Unassembled WGS sequence"/>
</dbReference>
<proteinExistence type="predicted"/>
<comment type="caution">
    <text evidence="2">The sequence shown here is derived from an EMBL/GenBank/DDBJ whole genome shotgun (WGS) entry which is preliminary data.</text>
</comment>
<feature type="region of interest" description="Disordered" evidence="1">
    <location>
        <begin position="116"/>
        <end position="139"/>
    </location>
</feature>
<evidence type="ECO:0000313" key="3">
    <source>
        <dbReference type="Proteomes" id="UP001178507"/>
    </source>
</evidence>
<feature type="compositionally biased region" description="Basic and acidic residues" evidence="1">
    <location>
        <begin position="118"/>
        <end position="128"/>
    </location>
</feature>
<name>A0AA36J6T6_9DINO</name>
<dbReference type="EMBL" id="CAUJNA010003339">
    <property type="protein sequence ID" value="CAJ1399541.1"/>
    <property type="molecule type" value="Genomic_DNA"/>
</dbReference>
<accession>A0AA36J6T6</accession>
<gene>
    <name evidence="2" type="ORF">EVOR1521_LOCUS23055</name>
</gene>
<feature type="compositionally biased region" description="Gly residues" evidence="1">
    <location>
        <begin position="129"/>
        <end position="138"/>
    </location>
</feature>
<sequence>MNSNEFDAKAVDGLREFVGDVLYAILRLPETCSFPRGLQMSCGSGDWDEQRDFLTSHHHLQCVLGLQRLAESADSTNYALVVVQIHLLVQQARSARIHRRAQGPMKIIHIGDSDSDAEMTHTGHKGGEGSDSGTGGTAGKRIDAACGDTLSILEDRPLGKAPRVAHHLLWGGLLLHPPLCRLAAGSWRSFGAAFCFIRHVTFEVVQVFGAERSWEWLQQHSVEDRSEGDLGEGARYFLTTTKLGPELFGIRIGEQGEAAVYYHHRGAWHPYRSGRLL</sequence>
<protein>
    <submittedName>
        <fullName evidence="2">Uncharacterized protein</fullName>
    </submittedName>
</protein>
<evidence type="ECO:0000256" key="1">
    <source>
        <dbReference type="SAM" id="MobiDB-lite"/>
    </source>
</evidence>
<dbReference type="AlphaFoldDB" id="A0AA36J6T6"/>
<organism evidence="2 3">
    <name type="scientific">Effrenium voratum</name>
    <dbReference type="NCBI Taxonomy" id="2562239"/>
    <lineage>
        <taxon>Eukaryota</taxon>
        <taxon>Sar</taxon>
        <taxon>Alveolata</taxon>
        <taxon>Dinophyceae</taxon>
        <taxon>Suessiales</taxon>
        <taxon>Symbiodiniaceae</taxon>
        <taxon>Effrenium</taxon>
    </lineage>
</organism>
<evidence type="ECO:0000313" key="2">
    <source>
        <dbReference type="EMBL" id="CAJ1399541.1"/>
    </source>
</evidence>
<keyword evidence="3" id="KW-1185">Reference proteome</keyword>
<reference evidence="2" key="1">
    <citation type="submission" date="2023-08" db="EMBL/GenBank/DDBJ databases">
        <authorList>
            <person name="Chen Y."/>
            <person name="Shah S."/>
            <person name="Dougan E. K."/>
            <person name="Thang M."/>
            <person name="Chan C."/>
        </authorList>
    </citation>
    <scope>NUCLEOTIDE SEQUENCE</scope>
</reference>